<protein>
    <submittedName>
        <fullName evidence="2">DoxX family protein</fullName>
    </submittedName>
</protein>
<keyword evidence="1" id="KW-0472">Membrane</keyword>
<gene>
    <name evidence="2" type="ORF">KUV50_08645</name>
</gene>
<name>A0A953HTT2_9BACT</name>
<feature type="transmembrane region" description="Helical" evidence="1">
    <location>
        <begin position="34"/>
        <end position="53"/>
    </location>
</feature>
<dbReference type="AlphaFoldDB" id="A0A953HTT2"/>
<dbReference type="EMBL" id="JAHVHU010000007">
    <property type="protein sequence ID" value="MBY5958195.1"/>
    <property type="molecule type" value="Genomic_DNA"/>
</dbReference>
<evidence type="ECO:0000313" key="3">
    <source>
        <dbReference type="Proteomes" id="UP000753961"/>
    </source>
</evidence>
<keyword evidence="1" id="KW-0812">Transmembrane</keyword>
<evidence type="ECO:0000256" key="1">
    <source>
        <dbReference type="SAM" id="Phobius"/>
    </source>
</evidence>
<dbReference type="GO" id="GO:0005886">
    <property type="term" value="C:plasma membrane"/>
    <property type="evidence" value="ECO:0007669"/>
    <property type="project" value="TreeGrafter"/>
</dbReference>
<evidence type="ECO:0000313" key="2">
    <source>
        <dbReference type="EMBL" id="MBY5958195.1"/>
    </source>
</evidence>
<sequence length="68" mass="7751">MGTRLAAIPLLITMLVAALIHHIDDPFRKQELPLLYASIYFFIALAGAGKLSLDHWIHQRFHRQASLE</sequence>
<organism evidence="2 3">
    <name type="scientific">Membranihabitans marinus</name>
    <dbReference type="NCBI Taxonomy" id="1227546"/>
    <lineage>
        <taxon>Bacteria</taxon>
        <taxon>Pseudomonadati</taxon>
        <taxon>Bacteroidota</taxon>
        <taxon>Saprospiria</taxon>
        <taxon>Saprospirales</taxon>
        <taxon>Saprospiraceae</taxon>
        <taxon>Membranihabitans</taxon>
    </lineage>
</organism>
<dbReference type="InterPro" id="IPR051907">
    <property type="entry name" value="DoxX-like_oxidoreductase"/>
</dbReference>
<dbReference type="Proteomes" id="UP000753961">
    <property type="component" value="Unassembled WGS sequence"/>
</dbReference>
<reference evidence="2" key="1">
    <citation type="submission" date="2021-06" db="EMBL/GenBank/DDBJ databases">
        <title>44 bacteria genomes isolated from Dapeng, Shenzhen.</title>
        <authorList>
            <person name="Zheng W."/>
            <person name="Yu S."/>
            <person name="Huang Y."/>
        </authorList>
    </citation>
    <scope>NUCLEOTIDE SEQUENCE</scope>
    <source>
        <strain evidence="2">DP5N28-2</strain>
    </source>
</reference>
<dbReference type="PANTHER" id="PTHR33452:SF1">
    <property type="entry name" value="INNER MEMBRANE PROTEIN YPHA-RELATED"/>
    <property type="match status" value="1"/>
</dbReference>
<accession>A0A953HTT2</accession>
<proteinExistence type="predicted"/>
<dbReference type="PANTHER" id="PTHR33452">
    <property type="entry name" value="OXIDOREDUCTASE CATD-RELATED"/>
    <property type="match status" value="1"/>
</dbReference>
<keyword evidence="3" id="KW-1185">Reference proteome</keyword>
<comment type="caution">
    <text evidence="2">The sequence shown here is derived from an EMBL/GenBank/DDBJ whole genome shotgun (WGS) entry which is preliminary data.</text>
</comment>
<keyword evidence="1" id="KW-1133">Transmembrane helix</keyword>